<reference evidence="2 3" key="1">
    <citation type="submission" date="2024-08" db="EMBL/GenBank/DDBJ databases">
        <authorList>
            <person name="Lu H."/>
        </authorList>
    </citation>
    <scope>NUCLEOTIDE SEQUENCE [LARGE SCALE GENOMIC DNA]</scope>
    <source>
        <strain evidence="2 3">LYH14W</strain>
    </source>
</reference>
<proteinExistence type="predicted"/>
<dbReference type="EMBL" id="JBIGHV010000001">
    <property type="protein sequence ID" value="MFG6428785.1"/>
    <property type="molecule type" value="Genomic_DNA"/>
</dbReference>
<accession>A0ABW7EZC8</accession>
<evidence type="ECO:0008006" key="4">
    <source>
        <dbReference type="Google" id="ProtNLM"/>
    </source>
</evidence>
<dbReference type="Proteomes" id="UP001606210">
    <property type="component" value="Unassembled WGS sequence"/>
</dbReference>
<dbReference type="PROSITE" id="PS51257">
    <property type="entry name" value="PROKAR_LIPOPROTEIN"/>
    <property type="match status" value="1"/>
</dbReference>
<sequence>MRVKTRMWVALGVTAALVAGCGGGSGDGLDANGRPVGEGTDPNGPMTASFASIQAHVLTPACTGCHAGASAPRGLRLDATNSYAMLVGVNSGGVPSLKRVAPGDAANSYLIHKLEGHQAVGARMPLGGPFLDAPTIALIRQWINNGAQP</sequence>
<protein>
    <recommendedName>
        <fullName evidence="4">Cytochrome c domain-containing protein</fullName>
    </recommendedName>
</protein>
<name>A0ABW7EZC8_9BURK</name>
<feature type="chain" id="PRO_5045065689" description="Cytochrome c domain-containing protein" evidence="1">
    <location>
        <begin position="20"/>
        <end position="149"/>
    </location>
</feature>
<keyword evidence="3" id="KW-1185">Reference proteome</keyword>
<organism evidence="2 3">
    <name type="scientific">Pelomonas parva</name>
    <dbReference type="NCBI Taxonomy" id="3299032"/>
    <lineage>
        <taxon>Bacteria</taxon>
        <taxon>Pseudomonadati</taxon>
        <taxon>Pseudomonadota</taxon>
        <taxon>Betaproteobacteria</taxon>
        <taxon>Burkholderiales</taxon>
        <taxon>Sphaerotilaceae</taxon>
        <taxon>Roseateles</taxon>
    </lineage>
</organism>
<dbReference type="RefSeq" id="WP_394475715.1">
    <property type="nucleotide sequence ID" value="NZ_JBIGHV010000001.1"/>
</dbReference>
<feature type="signal peptide" evidence="1">
    <location>
        <begin position="1"/>
        <end position="19"/>
    </location>
</feature>
<evidence type="ECO:0000256" key="1">
    <source>
        <dbReference type="SAM" id="SignalP"/>
    </source>
</evidence>
<gene>
    <name evidence="2" type="ORF">ACG00Y_02615</name>
</gene>
<evidence type="ECO:0000313" key="2">
    <source>
        <dbReference type="EMBL" id="MFG6428785.1"/>
    </source>
</evidence>
<keyword evidence="1" id="KW-0732">Signal</keyword>
<evidence type="ECO:0000313" key="3">
    <source>
        <dbReference type="Proteomes" id="UP001606210"/>
    </source>
</evidence>
<comment type="caution">
    <text evidence="2">The sequence shown here is derived from an EMBL/GenBank/DDBJ whole genome shotgun (WGS) entry which is preliminary data.</text>
</comment>